<comment type="caution">
    <text evidence="2">The sequence shown here is derived from an EMBL/GenBank/DDBJ whole genome shotgun (WGS) entry which is preliminary data.</text>
</comment>
<dbReference type="AlphaFoldDB" id="A0A0B2UPK8"/>
<evidence type="ECO:0000256" key="1">
    <source>
        <dbReference type="SAM" id="SignalP"/>
    </source>
</evidence>
<name>A0A0B2UPK8_TOXCA</name>
<evidence type="ECO:0000313" key="3">
    <source>
        <dbReference type="Proteomes" id="UP000031036"/>
    </source>
</evidence>
<feature type="signal peptide" evidence="1">
    <location>
        <begin position="1"/>
        <end position="32"/>
    </location>
</feature>
<reference evidence="2 3" key="1">
    <citation type="submission" date="2014-11" db="EMBL/GenBank/DDBJ databases">
        <title>Genetic blueprint of the zoonotic pathogen Toxocara canis.</title>
        <authorList>
            <person name="Zhu X.-Q."/>
            <person name="Korhonen P.K."/>
            <person name="Cai H."/>
            <person name="Young N.D."/>
            <person name="Nejsum P."/>
            <person name="von Samson-Himmelstjerna G."/>
            <person name="Boag P.R."/>
            <person name="Tan P."/>
            <person name="Li Q."/>
            <person name="Min J."/>
            <person name="Yang Y."/>
            <person name="Wang X."/>
            <person name="Fang X."/>
            <person name="Hall R.S."/>
            <person name="Hofmann A."/>
            <person name="Sternberg P.W."/>
            <person name="Jex A.R."/>
            <person name="Gasser R.B."/>
        </authorList>
    </citation>
    <scope>NUCLEOTIDE SEQUENCE [LARGE SCALE GENOMIC DNA]</scope>
    <source>
        <strain evidence="2">PN_DK_2014</strain>
    </source>
</reference>
<evidence type="ECO:0000313" key="2">
    <source>
        <dbReference type="EMBL" id="KHN71298.1"/>
    </source>
</evidence>
<evidence type="ECO:0008006" key="4">
    <source>
        <dbReference type="Google" id="ProtNLM"/>
    </source>
</evidence>
<accession>A0A0B2UPK8</accession>
<feature type="chain" id="PRO_5002077469" description="CC domain-containing protein" evidence="1">
    <location>
        <begin position="33"/>
        <end position="108"/>
    </location>
</feature>
<keyword evidence="1" id="KW-0732">Signal</keyword>
<dbReference type="Proteomes" id="UP000031036">
    <property type="component" value="Unassembled WGS sequence"/>
</dbReference>
<gene>
    <name evidence="2" type="ORF">Tcan_00344</name>
</gene>
<protein>
    <recommendedName>
        <fullName evidence="4">CC domain-containing protein</fullName>
    </recommendedName>
</protein>
<keyword evidence="3" id="KW-1185">Reference proteome</keyword>
<organism evidence="2 3">
    <name type="scientific">Toxocara canis</name>
    <name type="common">Canine roundworm</name>
    <dbReference type="NCBI Taxonomy" id="6265"/>
    <lineage>
        <taxon>Eukaryota</taxon>
        <taxon>Metazoa</taxon>
        <taxon>Ecdysozoa</taxon>
        <taxon>Nematoda</taxon>
        <taxon>Chromadorea</taxon>
        <taxon>Rhabditida</taxon>
        <taxon>Spirurina</taxon>
        <taxon>Ascaridomorpha</taxon>
        <taxon>Ascaridoidea</taxon>
        <taxon>Toxocaridae</taxon>
        <taxon>Toxocara</taxon>
    </lineage>
</organism>
<proteinExistence type="predicted"/>
<sequence>MEQFGSQLGMSSYHTVFLSFLLLLGLFTGSEAFFGCFWFTCCVQCPTTTVPTVVPTVAPGVGPCINNQCPSGFACVNGQCLSAPNVCEFFSIDIFQLPHFRFKRKKVI</sequence>
<dbReference type="EMBL" id="JPKZ01022521">
    <property type="protein sequence ID" value="KHN71298.1"/>
    <property type="molecule type" value="Genomic_DNA"/>
</dbReference>